<feature type="transmembrane region" description="Helical" evidence="1">
    <location>
        <begin position="6"/>
        <end position="28"/>
    </location>
</feature>
<gene>
    <name evidence="2" type="ORF">ECH7EC869_4367</name>
</gene>
<name>A0A0H3PV20_ECO5C</name>
<keyword evidence="1" id="KW-1133">Transmembrane helix</keyword>
<dbReference type="BioCyc" id="ECOL478008-HMP:G76-485703-MONOMER"/>
<dbReference type="Proteomes" id="UP000004641">
    <property type="component" value="Unassembled WGS sequence"/>
</dbReference>
<sequence>MKEHEMISFFIYIRNHFCFLLMVFTLTTDKNALYITQMAA</sequence>
<proteinExistence type="predicted"/>
<protein>
    <submittedName>
        <fullName evidence="2">Uncharacterized protein</fullName>
    </submittedName>
</protein>
<comment type="caution">
    <text evidence="2">The sequence shown here is derived from an EMBL/GenBank/DDBJ whole genome shotgun (WGS) entry which is preliminary data.</text>
</comment>
<accession>A0A0H3PV20</accession>
<dbReference type="AlphaFoldDB" id="A0A0H3PV20"/>
<evidence type="ECO:0000256" key="1">
    <source>
        <dbReference type="SAM" id="Phobius"/>
    </source>
</evidence>
<evidence type="ECO:0000313" key="2">
    <source>
        <dbReference type="EMBL" id="EDU91922.1"/>
    </source>
</evidence>
<dbReference type="EMBL" id="ABHU01000004">
    <property type="protein sequence ID" value="EDU91922.1"/>
    <property type="molecule type" value="Genomic_DNA"/>
</dbReference>
<evidence type="ECO:0000313" key="3">
    <source>
        <dbReference type="Proteomes" id="UP000004641"/>
    </source>
</evidence>
<reference evidence="2 3" key="1">
    <citation type="journal article" date="2011" name="Appl. Environ. Microbiol.">
        <title>Genome signatures of Escherichia coli O157:H7 isolates from the bovine host reservoir.</title>
        <authorList>
            <person name="Eppinger M."/>
            <person name="Mammel M.K."/>
            <person name="Leclerc J.E."/>
            <person name="Ravel J."/>
            <person name="Cebula T.A."/>
        </authorList>
    </citation>
    <scope>NUCLEOTIDE SEQUENCE [LARGE SCALE GENOMIC DNA]</scope>
    <source>
        <strain evidence="2 3">EC869</strain>
    </source>
</reference>
<organism evidence="2 3">
    <name type="scientific">Escherichia coli O157:H7 (strain EC869)</name>
    <dbReference type="NCBI Taxonomy" id="478008"/>
    <lineage>
        <taxon>Bacteria</taxon>
        <taxon>Pseudomonadati</taxon>
        <taxon>Pseudomonadota</taxon>
        <taxon>Gammaproteobacteria</taxon>
        <taxon>Enterobacterales</taxon>
        <taxon>Enterobacteriaceae</taxon>
        <taxon>Escherichia</taxon>
    </lineage>
</organism>
<keyword evidence="1" id="KW-0812">Transmembrane</keyword>
<keyword evidence="1" id="KW-0472">Membrane</keyword>